<organism evidence="8 9">
    <name type="scientific">Cryptosporangium japonicum</name>
    <dbReference type="NCBI Taxonomy" id="80872"/>
    <lineage>
        <taxon>Bacteria</taxon>
        <taxon>Bacillati</taxon>
        <taxon>Actinomycetota</taxon>
        <taxon>Actinomycetes</taxon>
        <taxon>Cryptosporangiales</taxon>
        <taxon>Cryptosporangiaceae</taxon>
        <taxon>Cryptosporangium</taxon>
    </lineage>
</organism>
<dbReference type="Proteomes" id="UP001500967">
    <property type="component" value="Unassembled WGS sequence"/>
</dbReference>
<proteinExistence type="inferred from homology"/>
<dbReference type="PROSITE" id="PS51900">
    <property type="entry name" value="CB"/>
    <property type="match status" value="1"/>
</dbReference>
<comment type="caution">
    <text evidence="8">The sequence shown here is derived from an EMBL/GenBank/DDBJ whole genome shotgun (WGS) entry which is preliminary data.</text>
</comment>
<evidence type="ECO:0000256" key="2">
    <source>
        <dbReference type="ARBA" id="ARBA00022908"/>
    </source>
</evidence>
<dbReference type="InterPro" id="IPR013762">
    <property type="entry name" value="Integrase-like_cat_sf"/>
</dbReference>
<dbReference type="InterPro" id="IPR044068">
    <property type="entry name" value="CB"/>
</dbReference>
<evidence type="ECO:0000259" key="6">
    <source>
        <dbReference type="PROSITE" id="PS51898"/>
    </source>
</evidence>
<dbReference type="InterPro" id="IPR011010">
    <property type="entry name" value="DNA_brk_join_enz"/>
</dbReference>
<evidence type="ECO:0000313" key="8">
    <source>
        <dbReference type="EMBL" id="GAA0265324.1"/>
    </source>
</evidence>
<evidence type="ECO:0000256" key="4">
    <source>
        <dbReference type="ARBA" id="ARBA00023172"/>
    </source>
</evidence>
<gene>
    <name evidence="8" type="ORF">GCM10009539_59780</name>
</gene>
<accession>A0ABN0UY18</accession>
<dbReference type="Gene3D" id="1.10.150.130">
    <property type="match status" value="1"/>
</dbReference>
<dbReference type="InterPro" id="IPR050808">
    <property type="entry name" value="Phage_Integrase"/>
</dbReference>
<dbReference type="RefSeq" id="WP_344652250.1">
    <property type="nucleotide sequence ID" value="NZ_BAAAGX010000025.1"/>
</dbReference>
<keyword evidence="4" id="KW-0233">DNA recombination</keyword>
<evidence type="ECO:0000259" key="7">
    <source>
        <dbReference type="PROSITE" id="PS51900"/>
    </source>
</evidence>
<feature type="domain" description="Tyr recombinase" evidence="6">
    <location>
        <begin position="178"/>
        <end position="373"/>
    </location>
</feature>
<evidence type="ECO:0000256" key="3">
    <source>
        <dbReference type="ARBA" id="ARBA00023125"/>
    </source>
</evidence>
<name>A0ABN0UY18_9ACTN</name>
<dbReference type="Pfam" id="PF22022">
    <property type="entry name" value="Phage_int_M"/>
    <property type="match status" value="1"/>
</dbReference>
<dbReference type="Gene3D" id="1.10.443.10">
    <property type="entry name" value="Intergrase catalytic core"/>
    <property type="match status" value="1"/>
</dbReference>
<dbReference type="PANTHER" id="PTHR30629:SF2">
    <property type="entry name" value="PROPHAGE INTEGRASE INTS-RELATED"/>
    <property type="match status" value="1"/>
</dbReference>
<dbReference type="InterPro" id="IPR002104">
    <property type="entry name" value="Integrase_catalytic"/>
</dbReference>
<dbReference type="InterPro" id="IPR010998">
    <property type="entry name" value="Integrase_recombinase_N"/>
</dbReference>
<dbReference type="PROSITE" id="PS51898">
    <property type="entry name" value="TYR_RECOMBINASE"/>
    <property type="match status" value="1"/>
</dbReference>
<dbReference type="EMBL" id="BAAAGX010000025">
    <property type="protein sequence ID" value="GAA0265324.1"/>
    <property type="molecule type" value="Genomic_DNA"/>
</dbReference>
<comment type="similarity">
    <text evidence="1">Belongs to the 'phage' integrase family.</text>
</comment>
<dbReference type="Pfam" id="PF00589">
    <property type="entry name" value="Phage_integrase"/>
    <property type="match status" value="1"/>
</dbReference>
<dbReference type="PANTHER" id="PTHR30629">
    <property type="entry name" value="PROPHAGE INTEGRASE"/>
    <property type="match status" value="1"/>
</dbReference>
<evidence type="ECO:0000313" key="9">
    <source>
        <dbReference type="Proteomes" id="UP001500967"/>
    </source>
</evidence>
<dbReference type="SUPFAM" id="SSF56349">
    <property type="entry name" value="DNA breaking-rejoining enzymes"/>
    <property type="match status" value="1"/>
</dbReference>
<keyword evidence="3 5" id="KW-0238">DNA-binding</keyword>
<keyword evidence="2" id="KW-0229">DNA integration</keyword>
<evidence type="ECO:0000256" key="5">
    <source>
        <dbReference type="PROSITE-ProRule" id="PRU01248"/>
    </source>
</evidence>
<sequence length="380" mass="42129">MGRPPLAVGTWGEYRYYKTRVGWRVRTTYRDYDGVTREIQRAGATRTKAKRALDLAIRDRLYVGGGADLKPESLVEDVARAWIEDLRRQGKGAGTIQQYEGNLDRCLIPGIGKLRIRELASVATCDRYLNAVKDKRGAATAKTSRSVLSGVCGYAARNDLLDRNPVRDTSSIAVKTQKIPTSLTTAQVIDLRIWLTYDDKAIRRDLPDLVGFMLATGLRISEASAIHWDDIDLAAKTVRLRGNVIRIKGVGLVMQEDESSKLKKRTLDLPGWCVHMLQRRRARASTGPVFTSAKGKLRDPSNTEADLKEAFAWCGYDWVTSHVFRKTVATIMKEAGLTSRAAADQLGHNKVSMTEDNYYGRDITNTGAAPVLEALDIAAA</sequence>
<reference evidence="8 9" key="1">
    <citation type="journal article" date="2019" name="Int. J. Syst. Evol. Microbiol.">
        <title>The Global Catalogue of Microorganisms (GCM) 10K type strain sequencing project: providing services to taxonomists for standard genome sequencing and annotation.</title>
        <authorList>
            <consortium name="The Broad Institute Genomics Platform"/>
            <consortium name="The Broad Institute Genome Sequencing Center for Infectious Disease"/>
            <person name="Wu L."/>
            <person name="Ma J."/>
        </authorList>
    </citation>
    <scope>NUCLEOTIDE SEQUENCE [LARGE SCALE GENOMIC DNA]</scope>
    <source>
        <strain evidence="8 9">JCM 10425</strain>
    </source>
</reference>
<dbReference type="CDD" id="cd01189">
    <property type="entry name" value="INT_ICEBs1_C_like"/>
    <property type="match status" value="1"/>
</dbReference>
<dbReference type="InterPro" id="IPR053876">
    <property type="entry name" value="Phage_int_M"/>
</dbReference>
<protein>
    <submittedName>
        <fullName evidence="8">Site-specific integrase</fullName>
    </submittedName>
</protein>
<evidence type="ECO:0000256" key="1">
    <source>
        <dbReference type="ARBA" id="ARBA00008857"/>
    </source>
</evidence>
<feature type="domain" description="Core-binding (CB)" evidence="7">
    <location>
        <begin position="73"/>
        <end position="156"/>
    </location>
</feature>
<keyword evidence="9" id="KW-1185">Reference proteome</keyword>